<dbReference type="PANTHER" id="PTHR33066:SF2">
    <property type="entry name" value="FILAGGRIN-2-LIKE"/>
    <property type="match status" value="1"/>
</dbReference>
<dbReference type="Proteomes" id="UP000187455">
    <property type="component" value="Unassembled WGS sequence"/>
</dbReference>
<sequence length="651" mass="73956">MISLSSFLSQRYSSSLKKDDTNIKPNKPDCLEWRYTETQKAVKLLKRAPVADLIFFPELSEANPLAEEDFFRNPLTEEERKGVLYSCPKSNFMHYLPPALNDTASTAVKKVDTTLYDFYIYKKVQNNPEGDHSEDPNIKFALEMRLLLADAASGITQSRRDLVYNTMELPGNFPKFNEEQDDSLFNSEEFNAIVEANRKARKRPVRSKGPFLQRQQVASASPLQRRKINKLPQLSHPANRIMAIKDKIFGQEGKKRFPNRIGKLFNRWRSPISFSGGMVKIDRQPMGQKGFFGRFSNSIQSIIRKPDNSYPRFPAPTLSRTTPQNLSCGALVGRAFGSTNACSAGAQFFPSGKIAPAIRAGLRTNVNYTSSSLQKKGAQSRKRFDNNRSSRTIIKARDRESKKANSWFLQSLIHNPKKYWGIKTSTRLAKIKQTRSTTTFQNEIIDSDMQDDIEERLYDINRFTRCVTTYSYSREMQEIPEIPMEWENIPVQSAFFRSFSQPFSLYQDNAPDNNLGTSLGNKDCVLFGQHHNIGGKPTNIPGENQYSAIKAQRTRISDQGLKIISFTKTDHQTPGNAYQLQADDSESSSRKGLRLENGGIQIDNQGENYAKRASFIHWEVTSNGCSTTPRMPNAEEIVGTEKQSLVKNIRF</sequence>
<reference evidence="2 3" key="1">
    <citation type="journal article" date="2016" name="Mol. Biol. Evol.">
        <title>Genome-Wide Survey of Gut Fungi (Harpellales) Reveals the First Horizontally Transferred Ubiquitin Gene from a Mosquito Host.</title>
        <authorList>
            <person name="Wang Y."/>
            <person name="White M.M."/>
            <person name="Kvist S."/>
            <person name="Moncalvo J.M."/>
        </authorList>
    </citation>
    <scope>NUCLEOTIDE SEQUENCE [LARGE SCALE GENOMIC DNA]</scope>
    <source>
        <strain evidence="2 3">ALG-7-W6</strain>
    </source>
</reference>
<keyword evidence="3" id="KW-1185">Reference proteome</keyword>
<feature type="region of interest" description="Disordered" evidence="1">
    <location>
        <begin position="573"/>
        <end position="592"/>
    </location>
</feature>
<comment type="caution">
    <text evidence="2">The sequence shown here is derived from an EMBL/GenBank/DDBJ whole genome shotgun (WGS) entry which is preliminary data.</text>
</comment>
<dbReference type="AlphaFoldDB" id="A0A1R0H8S6"/>
<evidence type="ECO:0000313" key="3">
    <source>
        <dbReference type="Proteomes" id="UP000187455"/>
    </source>
</evidence>
<evidence type="ECO:0000256" key="1">
    <source>
        <dbReference type="SAM" id="MobiDB-lite"/>
    </source>
</evidence>
<evidence type="ECO:0000313" key="2">
    <source>
        <dbReference type="EMBL" id="OLY85523.1"/>
    </source>
</evidence>
<accession>A0A1R0H8S6</accession>
<name>A0A1R0H8S6_9FUNG</name>
<proteinExistence type="predicted"/>
<protein>
    <submittedName>
        <fullName evidence="2">Uncharacterized protein</fullName>
    </submittedName>
</protein>
<dbReference type="OrthoDB" id="5588333at2759"/>
<dbReference type="PANTHER" id="PTHR33066">
    <property type="entry name" value="INTEGRASE_SAM-LIKE_N DOMAIN-CONTAINING PROTEIN"/>
    <property type="match status" value="1"/>
</dbReference>
<dbReference type="EMBL" id="LSSL01000086">
    <property type="protein sequence ID" value="OLY85523.1"/>
    <property type="molecule type" value="Genomic_DNA"/>
</dbReference>
<organism evidence="2 3">
    <name type="scientific">Smittium mucronatum</name>
    <dbReference type="NCBI Taxonomy" id="133383"/>
    <lineage>
        <taxon>Eukaryota</taxon>
        <taxon>Fungi</taxon>
        <taxon>Fungi incertae sedis</taxon>
        <taxon>Zoopagomycota</taxon>
        <taxon>Kickxellomycotina</taxon>
        <taxon>Harpellomycetes</taxon>
        <taxon>Harpellales</taxon>
        <taxon>Legeriomycetaceae</taxon>
        <taxon>Smittium</taxon>
    </lineage>
</organism>
<gene>
    <name evidence="2" type="ORF">AYI68_g285</name>
</gene>
<dbReference type="STRING" id="133383.A0A1R0H8S6"/>